<keyword evidence="1" id="KW-0805">Transcription regulation</keyword>
<dbReference type="PROSITE" id="PS01117">
    <property type="entry name" value="HTH_MARR_1"/>
    <property type="match status" value="1"/>
</dbReference>
<dbReference type="PRINTS" id="PR00598">
    <property type="entry name" value="HTHMARR"/>
</dbReference>
<gene>
    <name evidence="5" type="ORF">HV832_06430</name>
</gene>
<dbReference type="Proteomes" id="UP000588051">
    <property type="component" value="Unassembled WGS sequence"/>
</dbReference>
<name>A0A850QJA9_9BURK</name>
<evidence type="ECO:0000259" key="4">
    <source>
        <dbReference type="PROSITE" id="PS50995"/>
    </source>
</evidence>
<dbReference type="AlphaFoldDB" id="A0A850QJA9"/>
<comment type="caution">
    <text evidence="5">The sequence shown here is derived from an EMBL/GenBank/DDBJ whole genome shotgun (WGS) entry which is preliminary data.</text>
</comment>
<evidence type="ECO:0000256" key="2">
    <source>
        <dbReference type="ARBA" id="ARBA00023125"/>
    </source>
</evidence>
<accession>A0A850QJA9</accession>
<proteinExistence type="predicted"/>
<dbReference type="Pfam" id="PF01047">
    <property type="entry name" value="MarR"/>
    <property type="match status" value="1"/>
</dbReference>
<dbReference type="PANTHER" id="PTHR42756">
    <property type="entry name" value="TRANSCRIPTIONAL REGULATOR, MARR"/>
    <property type="match status" value="1"/>
</dbReference>
<dbReference type="EMBL" id="JABXYJ010000003">
    <property type="protein sequence ID" value="NVO77463.1"/>
    <property type="molecule type" value="Genomic_DNA"/>
</dbReference>
<dbReference type="InterPro" id="IPR036390">
    <property type="entry name" value="WH_DNA-bd_sf"/>
</dbReference>
<organism evidence="5 6">
    <name type="scientific">Undibacterium oligocarboniphilum</name>
    <dbReference type="NCBI Taxonomy" id="666702"/>
    <lineage>
        <taxon>Bacteria</taxon>
        <taxon>Pseudomonadati</taxon>
        <taxon>Pseudomonadota</taxon>
        <taxon>Betaproteobacteria</taxon>
        <taxon>Burkholderiales</taxon>
        <taxon>Oxalobacteraceae</taxon>
        <taxon>Undibacterium</taxon>
    </lineage>
</organism>
<dbReference type="InterPro" id="IPR036388">
    <property type="entry name" value="WH-like_DNA-bd_sf"/>
</dbReference>
<dbReference type="GO" id="GO:0003700">
    <property type="term" value="F:DNA-binding transcription factor activity"/>
    <property type="evidence" value="ECO:0007669"/>
    <property type="project" value="InterPro"/>
</dbReference>
<dbReference type="SMART" id="SM00347">
    <property type="entry name" value="HTH_MARR"/>
    <property type="match status" value="1"/>
</dbReference>
<evidence type="ECO:0000313" key="5">
    <source>
        <dbReference type="EMBL" id="NVO77463.1"/>
    </source>
</evidence>
<sequence length="144" mass="16620">MDKRYLRSIRLLSECMQLFEQASARKVRQFGLTHSQFDIIATLGNTSGMTCKKLGERTLMTKGTLTGVLDRLEEKGLIQRERGADDRRQLFVRLSNSGEQTFAEVFPQVVENGKQRFTSYTADDYQTLEDALLKLKQHLEQDQR</sequence>
<dbReference type="InterPro" id="IPR023187">
    <property type="entry name" value="Tscrpt_reg_MarR-type_CS"/>
</dbReference>
<keyword evidence="3" id="KW-0804">Transcription</keyword>
<reference evidence="5 6" key="1">
    <citation type="submission" date="2020-06" db="EMBL/GenBank/DDBJ databases">
        <authorList>
            <person name="Qiu C."/>
            <person name="Liu Z."/>
        </authorList>
    </citation>
    <scope>NUCLEOTIDE SEQUENCE [LARGE SCALE GENOMIC DNA]</scope>
    <source>
        <strain evidence="5 6">EM 1</strain>
    </source>
</reference>
<keyword evidence="2" id="KW-0238">DNA-binding</keyword>
<dbReference type="GO" id="GO:0003677">
    <property type="term" value="F:DNA binding"/>
    <property type="evidence" value="ECO:0007669"/>
    <property type="project" value="UniProtKB-KW"/>
</dbReference>
<evidence type="ECO:0000256" key="1">
    <source>
        <dbReference type="ARBA" id="ARBA00023015"/>
    </source>
</evidence>
<dbReference type="PANTHER" id="PTHR42756:SF1">
    <property type="entry name" value="TRANSCRIPTIONAL REPRESSOR OF EMRAB OPERON"/>
    <property type="match status" value="1"/>
</dbReference>
<keyword evidence="6" id="KW-1185">Reference proteome</keyword>
<dbReference type="InterPro" id="IPR000835">
    <property type="entry name" value="HTH_MarR-typ"/>
</dbReference>
<evidence type="ECO:0000256" key="3">
    <source>
        <dbReference type="ARBA" id="ARBA00023163"/>
    </source>
</evidence>
<feature type="domain" description="HTH marR-type" evidence="4">
    <location>
        <begin position="1"/>
        <end position="137"/>
    </location>
</feature>
<dbReference type="SUPFAM" id="SSF46785">
    <property type="entry name" value="Winged helix' DNA-binding domain"/>
    <property type="match status" value="1"/>
</dbReference>
<dbReference type="PROSITE" id="PS50995">
    <property type="entry name" value="HTH_MARR_2"/>
    <property type="match status" value="1"/>
</dbReference>
<protein>
    <submittedName>
        <fullName evidence="5">MarR family transcriptional regulator</fullName>
    </submittedName>
</protein>
<dbReference type="Gene3D" id="1.10.10.10">
    <property type="entry name" value="Winged helix-like DNA-binding domain superfamily/Winged helix DNA-binding domain"/>
    <property type="match status" value="1"/>
</dbReference>
<evidence type="ECO:0000313" key="6">
    <source>
        <dbReference type="Proteomes" id="UP000588051"/>
    </source>
</evidence>